<evidence type="ECO:0000313" key="2">
    <source>
        <dbReference type="EMBL" id="MBW6437494.1"/>
    </source>
</evidence>
<sequence>MTPDQPDAAAPGVEVPPQRKDGTFTGFLGCLGGLGVVLVLFTVVIVVYFAAFPVALSVLSDAYVSLARSATAGNPRGMAAAGWLLFVLTAASVLALALTRDRLARRWARTIGAVAATLALAAWNLLPLRGSGLFATVDGPGGSGFITGARWGAPAGALLLMIAAHVHFRKRAKDFYVRHSMLRWTIGLVSALAVAALAVAVVRAE</sequence>
<gene>
    <name evidence="2" type="ORF">KZ829_27550</name>
</gene>
<dbReference type="EMBL" id="JAHXZI010000015">
    <property type="protein sequence ID" value="MBW6437494.1"/>
    <property type="molecule type" value="Genomic_DNA"/>
</dbReference>
<dbReference type="Proteomes" id="UP001519863">
    <property type="component" value="Unassembled WGS sequence"/>
</dbReference>
<feature type="transmembrane region" description="Helical" evidence="1">
    <location>
        <begin position="26"/>
        <end position="59"/>
    </location>
</feature>
<evidence type="ECO:0000256" key="1">
    <source>
        <dbReference type="SAM" id="Phobius"/>
    </source>
</evidence>
<evidence type="ECO:0000313" key="3">
    <source>
        <dbReference type="Proteomes" id="UP001519863"/>
    </source>
</evidence>
<accession>A0ABS7B9Y7</accession>
<keyword evidence="1" id="KW-0472">Membrane</keyword>
<keyword evidence="1" id="KW-0812">Transmembrane</keyword>
<feature type="transmembrane region" description="Helical" evidence="1">
    <location>
        <begin position="110"/>
        <end position="128"/>
    </location>
</feature>
<comment type="caution">
    <text evidence="2">The sequence shown here is derived from an EMBL/GenBank/DDBJ whole genome shotgun (WGS) entry which is preliminary data.</text>
</comment>
<protein>
    <submittedName>
        <fullName evidence="2">Uncharacterized protein</fullName>
    </submittedName>
</protein>
<keyword evidence="1" id="KW-1133">Transmembrane helix</keyword>
<name>A0ABS7B9Y7_9ACTN</name>
<feature type="transmembrane region" description="Helical" evidence="1">
    <location>
        <begin position="148"/>
        <end position="168"/>
    </location>
</feature>
<keyword evidence="3" id="KW-1185">Reference proteome</keyword>
<dbReference type="RefSeq" id="WP_220146823.1">
    <property type="nucleotide sequence ID" value="NZ_JAHXZI010000015.1"/>
</dbReference>
<proteinExistence type="predicted"/>
<organism evidence="2 3">
    <name type="scientific">Actinoplanes hulinensis</name>
    <dbReference type="NCBI Taxonomy" id="1144547"/>
    <lineage>
        <taxon>Bacteria</taxon>
        <taxon>Bacillati</taxon>
        <taxon>Actinomycetota</taxon>
        <taxon>Actinomycetes</taxon>
        <taxon>Micromonosporales</taxon>
        <taxon>Micromonosporaceae</taxon>
        <taxon>Actinoplanes</taxon>
    </lineage>
</organism>
<feature type="transmembrane region" description="Helical" evidence="1">
    <location>
        <begin position="180"/>
        <end position="202"/>
    </location>
</feature>
<feature type="transmembrane region" description="Helical" evidence="1">
    <location>
        <begin position="79"/>
        <end position="98"/>
    </location>
</feature>
<reference evidence="2 3" key="1">
    <citation type="journal article" date="2013" name="Antonie Van Leeuwenhoek">
        <title>Actinoplanes hulinensis sp. nov., a novel actinomycete isolated from soybean root (Glycine max (L.) Merr).</title>
        <authorList>
            <person name="Shen Y."/>
            <person name="Liu C."/>
            <person name="Wang X."/>
            <person name="Zhao J."/>
            <person name="Jia F."/>
            <person name="Zhang Y."/>
            <person name="Wang L."/>
            <person name="Yang D."/>
            <person name="Xiang W."/>
        </authorList>
    </citation>
    <scope>NUCLEOTIDE SEQUENCE [LARGE SCALE GENOMIC DNA]</scope>
    <source>
        <strain evidence="2 3">NEAU-M9</strain>
    </source>
</reference>